<dbReference type="PANTHER" id="PTHR16557">
    <property type="entry name" value="ALKYLATED DNA REPAIR PROTEIN ALKB-RELATED"/>
    <property type="match status" value="1"/>
</dbReference>
<dbReference type="InterPro" id="IPR004574">
    <property type="entry name" value="Alkb"/>
</dbReference>
<feature type="binding site" evidence="5">
    <location>
        <position position="191"/>
    </location>
    <ligand>
        <name>Fe cation</name>
        <dbReference type="ChEBI" id="CHEBI:24875"/>
        <note>catalytic</note>
    </ligand>
</feature>
<evidence type="ECO:0000256" key="3">
    <source>
        <dbReference type="ARBA" id="ARBA00023002"/>
    </source>
</evidence>
<dbReference type="GO" id="GO:0046872">
    <property type="term" value="F:metal ion binding"/>
    <property type="evidence" value="ECO:0007669"/>
    <property type="project" value="UniProtKB-KW"/>
</dbReference>
<dbReference type="Proteomes" id="UP001362899">
    <property type="component" value="Unassembled WGS sequence"/>
</dbReference>
<dbReference type="GO" id="GO:0051213">
    <property type="term" value="F:dioxygenase activity"/>
    <property type="evidence" value="ECO:0007669"/>
    <property type="project" value="UniProtKB-KW"/>
</dbReference>
<sequence length="284" mass="32602">MEDYFKPLYKTHRKLDINDIQDNVFDPRLIADEKEFQGFHLRYHDNQYWEIVELPGARIYPDTLSADQQKSLVSECIQEYLQSPEHLTNLDAHYALERPLRFFETDSPATVLTAENSSKSALMRNKIRWITLGGQYNWTEKVYPSFTPGEKGCPIFPDNEARAVANTFGINAEAAIVNFYTQGDILSPHQDVAELSKNDLISMSLGCSSIFYLGAERYGYQPLPIVLRSGDIIVMGGESRDAWHGVGRIFKETCPDYLQNLDLGDGFQSWMKDRRININLRQMN</sequence>
<dbReference type="Gene3D" id="2.60.120.590">
    <property type="entry name" value="Alpha-ketoglutarate-dependent dioxygenase AlkB-like"/>
    <property type="match status" value="1"/>
</dbReference>
<keyword evidence="1 5" id="KW-0479">Metal-binding</keyword>
<comment type="cofactor">
    <cofactor evidence="5">
        <name>Fe(2+)</name>
        <dbReference type="ChEBI" id="CHEBI:29033"/>
    </cofactor>
    <text evidence="5">Binds 1 Fe(2+) ion per subunit.</text>
</comment>
<dbReference type="Pfam" id="PF13532">
    <property type="entry name" value="2OG-FeII_Oxy_2"/>
    <property type="match status" value="1"/>
</dbReference>
<dbReference type="SUPFAM" id="SSF51197">
    <property type="entry name" value="Clavaminate synthase-like"/>
    <property type="match status" value="1"/>
</dbReference>
<keyword evidence="8" id="KW-1185">Reference proteome</keyword>
<dbReference type="GO" id="GO:0005737">
    <property type="term" value="C:cytoplasm"/>
    <property type="evidence" value="ECO:0007669"/>
    <property type="project" value="TreeGrafter"/>
</dbReference>
<feature type="binding site" evidence="5">
    <location>
        <position position="189"/>
    </location>
    <ligand>
        <name>Fe cation</name>
        <dbReference type="ChEBI" id="CHEBI:24875"/>
        <note>catalytic</note>
    </ligand>
</feature>
<keyword evidence="3" id="KW-0560">Oxidoreductase</keyword>
<name>A0AAV5RI72_STABA</name>
<dbReference type="GO" id="GO:0005634">
    <property type="term" value="C:nucleus"/>
    <property type="evidence" value="ECO:0007669"/>
    <property type="project" value="TreeGrafter"/>
</dbReference>
<accession>A0AAV5RI72</accession>
<keyword evidence="2" id="KW-0223">Dioxygenase</keyword>
<evidence type="ECO:0000313" key="7">
    <source>
        <dbReference type="EMBL" id="GMM51075.1"/>
    </source>
</evidence>
<evidence type="ECO:0000256" key="4">
    <source>
        <dbReference type="ARBA" id="ARBA00023004"/>
    </source>
</evidence>
<evidence type="ECO:0000256" key="5">
    <source>
        <dbReference type="PIRSR" id="PIRSR604574-2"/>
    </source>
</evidence>
<proteinExistence type="predicted"/>
<evidence type="ECO:0000313" key="8">
    <source>
        <dbReference type="Proteomes" id="UP001362899"/>
    </source>
</evidence>
<dbReference type="AlphaFoldDB" id="A0AAV5RI72"/>
<dbReference type="PANTHER" id="PTHR16557:SF2">
    <property type="entry name" value="NUCLEIC ACID DIOXYGENASE ALKBH1"/>
    <property type="match status" value="1"/>
</dbReference>
<gene>
    <name evidence="7" type="ORF">DASB73_020330</name>
</gene>
<evidence type="ECO:0000259" key="6">
    <source>
        <dbReference type="Pfam" id="PF13532"/>
    </source>
</evidence>
<protein>
    <recommendedName>
        <fullName evidence="6">Alpha-ketoglutarate-dependent dioxygenase AlkB-like domain-containing protein</fullName>
    </recommendedName>
</protein>
<dbReference type="InterPro" id="IPR027450">
    <property type="entry name" value="AlkB-like"/>
</dbReference>
<reference evidence="7 8" key="1">
    <citation type="journal article" date="2023" name="Elife">
        <title>Identification of key yeast species and microbe-microbe interactions impacting larval growth of Drosophila in the wild.</title>
        <authorList>
            <person name="Mure A."/>
            <person name="Sugiura Y."/>
            <person name="Maeda R."/>
            <person name="Honda K."/>
            <person name="Sakurai N."/>
            <person name="Takahashi Y."/>
            <person name="Watada M."/>
            <person name="Katoh T."/>
            <person name="Gotoh A."/>
            <person name="Gotoh Y."/>
            <person name="Taniguchi I."/>
            <person name="Nakamura K."/>
            <person name="Hayashi T."/>
            <person name="Katayama T."/>
            <person name="Uemura T."/>
            <person name="Hattori Y."/>
        </authorList>
    </citation>
    <scope>NUCLEOTIDE SEQUENCE [LARGE SCALE GENOMIC DNA]</scope>
    <source>
        <strain evidence="7 8">SB-73</strain>
    </source>
</reference>
<keyword evidence="4 5" id="KW-0408">Iron</keyword>
<feature type="domain" description="Alpha-ketoglutarate-dependent dioxygenase AlkB-like" evidence="6">
    <location>
        <begin position="57"/>
        <end position="281"/>
    </location>
</feature>
<organism evidence="7 8">
    <name type="scientific">Starmerella bacillaris</name>
    <name type="common">Yeast</name>
    <name type="synonym">Candida zemplinina</name>
    <dbReference type="NCBI Taxonomy" id="1247836"/>
    <lineage>
        <taxon>Eukaryota</taxon>
        <taxon>Fungi</taxon>
        <taxon>Dikarya</taxon>
        <taxon>Ascomycota</taxon>
        <taxon>Saccharomycotina</taxon>
        <taxon>Dipodascomycetes</taxon>
        <taxon>Dipodascales</taxon>
        <taxon>Trichomonascaceae</taxon>
        <taxon>Starmerella</taxon>
    </lineage>
</organism>
<evidence type="ECO:0000256" key="1">
    <source>
        <dbReference type="ARBA" id="ARBA00022723"/>
    </source>
</evidence>
<comment type="caution">
    <text evidence="7">The sequence shown here is derived from an EMBL/GenBank/DDBJ whole genome shotgun (WGS) entry which is preliminary data.</text>
</comment>
<feature type="binding site" evidence="5">
    <location>
        <position position="244"/>
    </location>
    <ligand>
        <name>Fe cation</name>
        <dbReference type="ChEBI" id="CHEBI:24875"/>
        <note>catalytic</note>
    </ligand>
</feature>
<evidence type="ECO:0000256" key="2">
    <source>
        <dbReference type="ARBA" id="ARBA00022964"/>
    </source>
</evidence>
<dbReference type="InterPro" id="IPR037151">
    <property type="entry name" value="AlkB-like_sf"/>
</dbReference>
<dbReference type="EMBL" id="BTGC01000003">
    <property type="protein sequence ID" value="GMM51075.1"/>
    <property type="molecule type" value="Genomic_DNA"/>
</dbReference>